<evidence type="ECO:0000313" key="2">
    <source>
        <dbReference type="Proteomes" id="UP001017257"/>
    </source>
</evidence>
<dbReference type="Proteomes" id="UP001017257">
    <property type="component" value="Chromosome"/>
</dbReference>
<dbReference type="Gene3D" id="3.40.50.1000">
    <property type="entry name" value="HAD superfamily/HAD-like"/>
    <property type="match status" value="1"/>
</dbReference>
<dbReference type="PANTHER" id="PTHR43344">
    <property type="entry name" value="PHOSPHOSERINE PHOSPHATASE"/>
    <property type="match status" value="1"/>
</dbReference>
<proteinExistence type="predicted"/>
<dbReference type="InterPro" id="IPR023214">
    <property type="entry name" value="HAD_sf"/>
</dbReference>
<dbReference type="RefSeq" id="WP_173947318.1">
    <property type="nucleotide sequence ID" value="NZ_CP102845.1"/>
</dbReference>
<name>A0ABY5RWI1_9HYPH</name>
<sequence>MADQPLPSWNEGPARSAILDFVARVTVEGGPDYVPPSERIATFDNDGTLWCEQPLQSQFFFAFDRLEELARKDPTLRERQPYKAFLERDIAAIHSLGKQAAFEVAFATHSGMTADEFATIARNWLMTARHPKLGVPFTQCVYRPQIELLSYLRANGFKIFIVSGGGIELIRAFAEDNYGVPPEQVIGSSVRLRFEGSGGRADLVRLSELNSFDDREVKPANIALHIGRRPILAFGNSDGDLAMLRYTLAGNGQRLALLLHHDDEEREFAYDREFRLSPLVEALDKAAEYGITVVGMKRSWKTVFPDGPPPS</sequence>
<dbReference type="CDD" id="cd01427">
    <property type="entry name" value="HAD_like"/>
    <property type="match status" value="1"/>
</dbReference>
<reference evidence="1" key="1">
    <citation type="submission" date="2022-08" db="EMBL/GenBank/DDBJ databases">
        <title>Microvirga terrae sp. nov., isolated from soil.</title>
        <authorList>
            <person name="Kim K.H."/>
            <person name="Seo Y.L."/>
            <person name="Kim J.M."/>
            <person name="Lee J.K."/>
            <person name="Han D.M."/>
            <person name="Jeon C.O."/>
        </authorList>
    </citation>
    <scope>NUCLEOTIDE SEQUENCE</scope>
    <source>
        <strain evidence="1">R24</strain>
    </source>
</reference>
<gene>
    <name evidence="1" type="ORF">HPT29_011065</name>
</gene>
<dbReference type="EMBL" id="CP102845">
    <property type="protein sequence ID" value="UVF21616.1"/>
    <property type="molecule type" value="Genomic_DNA"/>
</dbReference>
<dbReference type="InterPro" id="IPR036412">
    <property type="entry name" value="HAD-like_sf"/>
</dbReference>
<keyword evidence="2" id="KW-1185">Reference proteome</keyword>
<evidence type="ECO:0000313" key="1">
    <source>
        <dbReference type="EMBL" id="UVF21616.1"/>
    </source>
</evidence>
<protein>
    <submittedName>
        <fullName evidence="1">Haloacid dehalogenase-like hydrolase</fullName>
    </submittedName>
</protein>
<dbReference type="InterPro" id="IPR050582">
    <property type="entry name" value="HAD-like_SerB"/>
</dbReference>
<dbReference type="Pfam" id="PF12710">
    <property type="entry name" value="HAD"/>
    <property type="match status" value="1"/>
</dbReference>
<accession>A0ABY5RWI1</accession>
<dbReference type="SUPFAM" id="SSF56784">
    <property type="entry name" value="HAD-like"/>
    <property type="match status" value="1"/>
</dbReference>
<organism evidence="1 2">
    <name type="scientific">Microvirga terrae</name>
    <dbReference type="NCBI Taxonomy" id="2740529"/>
    <lineage>
        <taxon>Bacteria</taxon>
        <taxon>Pseudomonadati</taxon>
        <taxon>Pseudomonadota</taxon>
        <taxon>Alphaproteobacteria</taxon>
        <taxon>Hyphomicrobiales</taxon>
        <taxon>Methylobacteriaceae</taxon>
        <taxon>Microvirga</taxon>
    </lineage>
</organism>